<dbReference type="OrthoDB" id="2930792at2759"/>
<organism evidence="2 3">
    <name type="scientific">Lentinus tigrinus ALCF2SS1-6</name>
    <dbReference type="NCBI Taxonomy" id="1328759"/>
    <lineage>
        <taxon>Eukaryota</taxon>
        <taxon>Fungi</taxon>
        <taxon>Dikarya</taxon>
        <taxon>Basidiomycota</taxon>
        <taxon>Agaricomycotina</taxon>
        <taxon>Agaricomycetes</taxon>
        <taxon>Polyporales</taxon>
        <taxon>Polyporaceae</taxon>
        <taxon>Lentinus</taxon>
    </lineage>
</organism>
<accession>A0A5C2RZA7</accession>
<keyword evidence="3" id="KW-1185">Reference proteome</keyword>
<evidence type="ECO:0000313" key="3">
    <source>
        <dbReference type="Proteomes" id="UP000313359"/>
    </source>
</evidence>
<sequence length="350" mass="39969">MPQHPDEESFAVIRMDPVAMVRHLNDPEALKAAEALSPQSYLVYLHEHNRLPIWGPEPWYSFDIHLIGPSLRPAHDEQCVTPDMCTPIFPNCDHPAGRAPVHAEPPFPFDNCYFWSGLKMKIRVCPREEGFDWDVTTHMPGRERRVWRDHEVCDEHTQTTAQRARHWQPQPDPVPESRTSDLAPTHPSALQADDSAASPYVDDGTSSLYSDSSSADSCSMIASTDVSSYDTMTEWRRLFMDPVASPEFHPLCHLWGNIAADIKQNEIANPMDFLEARDAVVRIIREARARNPAILPMRAPEDADSKATLTLKWLGKEKPKPKRYRPLKFIRKVGIHVRTLFRIPHIPVWP</sequence>
<proteinExistence type="predicted"/>
<feature type="compositionally biased region" description="Low complexity" evidence="1">
    <location>
        <begin position="202"/>
        <end position="216"/>
    </location>
</feature>
<dbReference type="AlphaFoldDB" id="A0A5C2RZA7"/>
<reference evidence="2" key="1">
    <citation type="journal article" date="2018" name="Genome Biol. Evol.">
        <title>Genomics and development of Lentinus tigrinus, a white-rot wood-decaying mushroom with dimorphic fruiting bodies.</title>
        <authorList>
            <person name="Wu B."/>
            <person name="Xu Z."/>
            <person name="Knudson A."/>
            <person name="Carlson A."/>
            <person name="Chen N."/>
            <person name="Kovaka S."/>
            <person name="LaButti K."/>
            <person name="Lipzen A."/>
            <person name="Pennachio C."/>
            <person name="Riley R."/>
            <person name="Schakwitz W."/>
            <person name="Umezawa K."/>
            <person name="Ohm R.A."/>
            <person name="Grigoriev I.V."/>
            <person name="Nagy L.G."/>
            <person name="Gibbons J."/>
            <person name="Hibbett D."/>
        </authorList>
    </citation>
    <scope>NUCLEOTIDE SEQUENCE [LARGE SCALE GENOMIC DNA]</scope>
    <source>
        <strain evidence="2">ALCF2SS1-6</strain>
    </source>
</reference>
<name>A0A5C2RZA7_9APHY</name>
<dbReference type="EMBL" id="ML122288">
    <property type="protein sequence ID" value="RPD56371.1"/>
    <property type="molecule type" value="Genomic_DNA"/>
</dbReference>
<dbReference type="Proteomes" id="UP000313359">
    <property type="component" value="Unassembled WGS sequence"/>
</dbReference>
<evidence type="ECO:0000256" key="1">
    <source>
        <dbReference type="SAM" id="MobiDB-lite"/>
    </source>
</evidence>
<protein>
    <submittedName>
        <fullName evidence="2">Uncharacterized protein</fullName>
    </submittedName>
</protein>
<gene>
    <name evidence="2" type="ORF">L227DRAFT_614522</name>
</gene>
<feature type="region of interest" description="Disordered" evidence="1">
    <location>
        <begin position="154"/>
        <end position="216"/>
    </location>
</feature>
<evidence type="ECO:0000313" key="2">
    <source>
        <dbReference type="EMBL" id="RPD56371.1"/>
    </source>
</evidence>